<keyword evidence="8 14" id="KW-1133">Transmembrane helix</keyword>
<keyword evidence="14" id="KW-0573">Peptidoglycan synthesis</keyword>
<dbReference type="NCBIfam" id="TIGR00753">
    <property type="entry name" value="undec_PP_bacA"/>
    <property type="match status" value="1"/>
</dbReference>
<comment type="function">
    <text evidence="14">Catalyzes the dephosphorylation of undecaprenyl diphosphate (UPP). Confers resistance to bacitracin.</text>
</comment>
<evidence type="ECO:0000313" key="15">
    <source>
        <dbReference type="EMBL" id="OGY17951.1"/>
    </source>
</evidence>
<feature type="transmembrane region" description="Helical" evidence="14">
    <location>
        <begin position="47"/>
        <end position="66"/>
    </location>
</feature>
<evidence type="ECO:0000256" key="9">
    <source>
        <dbReference type="ARBA" id="ARBA00023136"/>
    </source>
</evidence>
<reference evidence="15 16" key="1">
    <citation type="journal article" date="2016" name="Nat. Commun.">
        <title>Thousands of microbial genomes shed light on interconnected biogeochemical processes in an aquifer system.</title>
        <authorList>
            <person name="Anantharaman K."/>
            <person name="Brown C.T."/>
            <person name="Hug L.A."/>
            <person name="Sharon I."/>
            <person name="Castelle C.J."/>
            <person name="Probst A.J."/>
            <person name="Thomas B.C."/>
            <person name="Singh A."/>
            <person name="Wilkins M.J."/>
            <person name="Karaoz U."/>
            <person name="Brodie E.L."/>
            <person name="Williams K.H."/>
            <person name="Hubbard S.S."/>
            <person name="Banfield J.F."/>
        </authorList>
    </citation>
    <scope>NUCLEOTIDE SEQUENCE [LARGE SCALE GENOMIC DNA]</scope>
</reference>
<evidence type="ECO:0000313" key="16">
    <source>
        <dbReference type="Proteomes" id="UP000179233"/>
    </source>
</evidence>
<feature type="transmembrane region" description="Helical" evidence="14">
    <location>
        <begin position="208"/>
        <end position="229"/>
    </location>
</feature>
<evidence type="ECO:0000256" key="7">
    <source>
        <dbReference type="ARBA" id="ARBA00022801"/>
    </source>
</evidence>
<dbReference type="AlphaFoldDB" id="A0A1G1VRC6"/>
<comment type="subcellular location">
    <subcellularLocation>
        <location evidence="1 14">Cell membrane</location>
        <topology evidence="1 14">Multi-pass membrane protein</topology>
    </subcellularLocation>
</comment>
<comment type="caution">
    <text evidence="15">The sequence shown here is derived from an EMBL/GenBank/DDBJ whole genome shotgun (WGS) entry which is preliminary data.</text>
</comment>
<dbReference type="PANTHER" id="PTHR30622">
    <property type="entry name" value="UNDECAPRENYL-DIPHOSPHATASE"/>
    <property type="match status" value="1"/>
</dbReference>
<accession>A0A1G1VRC6</accession>
<dbReference type="InterPro" id="IPR003824">
    <property type="entry name" value="UppP"/>
</dbReference>
<feature type="transmembrane region" description="Helical" evidence="14">
    <location>
        <begin position="99"/>
        <end position="122"/>
    </location>
</feature>
<dbReference type="HAMAP" id="MF_01006">
    <property type="entry name" value="Undec_diphosphatase"/>
    <property type="match status" value="1"/>
</dbReference>
<evidence type="ECO:0000256" key="13">
    <source>
        <dbReference type="ARBA" id="ARBA00047594"/>
    </source>
</evidence>
<dbReference type="EC" id="3.6.1.27" evidence="3 14"/>
<keyword evidence="14" id="KW-0133">Cell shape</keyword>
<evidence type="ECO:0000256" key="1">
    <source>
        <dbReference type="ARBA" id="ARBA00004651"/>
    </source>
</evidence>
<dbReference type="GO" id="GO:0071555">
    <property type="term" value="P:cell wall organization"/>
    <property type="evidence" value="ECO:0007669"/>
    <property type="project" value="UniProtKB-KW"/>
</dbReference>
<dbReference type="GO" id="GO:0009252">
    <property type="term" value="P:peptidoglycan biosynthetic process"/>
    <property type="evidence" value="ECO:0007669"/>
    <property type="project" value="UniProtKB-KW"/>
</dbReference>
<evidence type="ECO:0000256" key="3">
    <source>
        <dbReference type="ARBA" id="ARBA00012374"/>
    </source>
</evidence>
<evidence type="ECO:0000256" key="8">
    <source>
        <dbReference type="ARBA" id="ARBA00022989"/>
    </source>
</evidence>
<sequence length="257" mass="28366">MNYIQAIILSLVEGITEFLPISSTGHLILASKLLNIPQTEFVKSFEITIQLGAILAVVVLYFQTLLNNREIWKKVLVAFIPSGIIGFLLYRTVKTYLLGNANVVIASLFLGGIAMLILEEFVDRKQKQRKSIENLSVIQSTAIGITQSIAMIPGVSRAMATIFGGLGVGLTRKSAVEFSFLLAVPTMLAATTLDLIKTNFLFTGKDYLLLSIGFVGAFISALITVKGLITFVQKHSFKLFAVYRIILALIFWWTARR</sequence>
<gene>
    <name evidence="14" type="primary">uppP</name>
    <name evidence="15" type="ORF">A2786_00105</name>
</gene>
<keyword evidence="5 14" id="KW-1003">Cell membrane</keyword>
<name>A0A1G1VRC6_9BACT</name>
<feature type="transmembrane region" description="Helical" evidence="14">
    <location>
        <begin position="235"/>
        <end position="255"/>
    </location>
</feature>
<evidence type="ECO:0000256" key="4">
    <source>
        <dbReference type="ARBA" id="ARBA00021581"/>
    </source>
</evidence>
<dbReference type="Proteomes" id="UP000179233">
    <property type="component" value="Unassembled WGS sequence"/>
</dbReference>
<dbReference type="GO" id="GO:0008360">
    <property type="term" value="P:regulation of cell shape"/>
    <property type="evidence" value="ECO:0007669"/>
    <property type="project" value="UniProtKB-KW"/>
</dbReference>
<keyword evidence="6 14" id="KW-0812">Transmembrane</keyword>
<proteinExistence type="inferred from homology"/>
<dbReference type="EMBL" id="MHCJ01000004">
    <property type="protein sequence ID" value="OGY17951.1"/>
    <property type="molecule type" value="Genomic_DNA"/>
</dbReference>
<dbReference type="PANTHER" id="PTHR30622:SF3">
    <property type="entry name" value="UNDECAPRENYL-DIPHOSPHATASE"/>
    <property type="match status" value="1"/>
</dbReference>
<evidence type="ECO:0000256" key="2">
    <source>
        <dbReference type="ARBA" id="ARBA00010621"/>
    </source>
</evidence>
<comment type="similarity">
    <text evidence="2 14">Belongs to the UppP family.</text>
</comment>
<comment type="catalytic activity">
    <reaction evidence="13 14">
        <text>di-trans,octa-cis-undecaprenyl diphosphate + H2O = di-trans,octa-cis-undecaprenyl phosphate + phosphate + H(+)</text>
        <dbReference type="Rhea" id="RHEA:28094"/>
        <dbReference type="ChEBI" id="CHEBI:15377"/>
        <dbReference type="ChEBI" id="CHEBI:15378"/>
        <dbReference type="ChEBI" id="CHEBI:43474"/>
        <dbReference type="ChEBI" id="CHEBI:58405"/>
        <dbReference type="ChEBI" id="CHEBI:60392"/>
        <dbReference type="EC" id="3.6.1.27"/>
    </reaction>
</comment>
<comment type="miscellaneous">
    <text evidence="14">Bacitracin is thought to be involved in the inhibition of peptidoglycan synthesis by sequestering undecaprenyl diphosphate, thereby reducing the pool of lipid carrier available.</text>
</comment>
<dbReference type="GO" id="GO:0005886">
    <property type="term" value="C:plasma membrane"/>
    <property type="evidence" value="ECO:0007669"/>
    <property type="project" value="UniProtKB-SubCell"/>
</dbReference>
<organism evidence="15 16">
    <name type="scientific">Candidatus Chisholmbacteria bacterium RIFCSPHIGHO2_01_FULL_52_32</name>
    <dbReference type="NCBI Taxonomy" id="1797591"/>
    <lineage>
        <taxon>Bacteria</taxon>
        <taxon>Candidatus Chisholmiibacteriota</taxon>
    </lineage>
</organism>
<dbReference type="GO" id="GO:0046677">
    <property type="term" value="P:response to antibiotic"/>
    <property type="evidence" value="ECO:0007669"/>
    <property type="project" value="UniProtKB-UniRule"/>
</dbReference>
<feature type="transmembrane region" description="Helical" evidence="14">
    <location>
        <begin position="75"/>
        <end position="93"/>
    </location>
</feature>
<evidence type="ECO:0000256" key="14">
    <source>
        <dbReference type="HAMAP-Rule" id="MF_01006"/>
    </source>
</evidence>
<feature type="transmembrane region" description="Helical" evidence="14">
    <location>
        <begin position="175"/>
        <end position="196"/>
    </location>
</feature>
<evidence type="ECO:0000256" key="5">
    <source>
        <dbReference type="ARBA" id="ARBA00022475"/>
    </source>
</evidence>
<keyword evidence="9 14" id="KW-0472">Membrane</keyword>
<evidence type="ECO:0000256" key="6">
    <source>
        <dbReference type="ARBA" id="ARBA00022692"/>
    </source>
</evidence>
<keyword evidence="10 14" id="KW-0046">Antibiotic resistance</keyword>
<protein>
    <recommendedName>
        <fullName evidence="4 14">Undecaprenyl-diphosphatase</fullName>
        <ecNumber evidence="3 14">3.6.1.27</ecNumber>
    </recommendedName>
    <alternativeName>
        <fullName evidence="12 14">Bacitracin resistance protein</fullName>
    </alternativeName>
    <alternativeName>
        <fullName evidence="11 14">Undecaprenyl pyrophosphate phosphatase</fullName>
    </alternativeName>
</protein>
<keyword evidence="14" id="KW-0961">Cell wall biogenesis/degradation</keyword>
<evidence type="ECO:0000256" key="10">
    <source>
        <dbReference type="ARBA" id="ARBA00023251"/>
    </source>
</evidence>
<evidence type="ECO:0000256" key="11">
    <source>
        <dbReference type="ARBA" id="ARBA00032707"/>
    </source>
</evidence>
<dbReference type="Pfam" id="PF02673">
    <property type="entry name" value="BacA"/>
    <property type="match status" value="1"/>
</dbReference>
<evidence type="ECO:0000256" key="12">
    <source>
        <dbReference type="ARBA" id="ARBA00032932"/>
    </source>
</evidence>
<dbReference type="GO" id="GO:0050380">
    <property type="term" value="F:undecaprenyl-diphosphatase activity"/>
    <property type="evidence" value="ECO:0007669"/>
    <property type="project" value="UniProtKB-UniRule"/>
</dbReference>
<keyword evidence="7 14" id="KW-0378">Hydrolase</keyword>